<protein>
    <submittedName>
        <fullName evidence="2">Uncharacterized protein</fullName>
    </submittedName>
</protein>
<evidence type="ECO:0000313" key="3">
    <source>
        <dbReference type="Proteomes" id="UP001642720"/>
    </source>
</evidence>
<dbReference type="GeneID" id="300573511"/>
<feature type="compositionally biased region" description="Basic residues" evidence="1">
    <location>
        <begin position="46"/>
        <end position="56"/>
    </location>
</feature>
<organism evidence="2 3">
    <name type="scientific">Trichoderma ghanense</name>
    <dbReference type="NCBI Taxonomy" id="65468"/>
    <lineage>
        <taxon>Eukaryota</taxon>
        <taxon>Fungi</taxon>
        <taxon>Dikarya</taxon>
        <taxon>Ascomycota</taxon>
        <taxon>Pezizomycotina</taxon>
        <taxon>Sordariomycetes</taxon>
        <taxon>Hypocreomycetidae</taxon>
        <taxon>Hypocreales</taxon>
        <taxon>Hypocreaceae</taxon>
        <taxon>Trichoderma</taxon>
    </lineage>
</organism>
<feature type="region of interest" description="Disordered" evidence="1">
    <location>
        <begin position="39"/>
        <end position="63"/>
    </location>
</feature>
<feature type="region of interest" description="Disordered" evidence="1">
    <location>
        <begin position="75"/>
        <end position="111"/>
    </location>
</feature>
<dbReference type="RefSeq" id="XP_073561835.1">
    <property type="nucleotide sequence ID" value="XM_073699061.1"/>
</dbReference>
<name>A0ABY2HBE7_9HYPO</name>
<reference evidence="2 3" key="1">
    <citation type="submission" date="2018-01" db="EMBL/GenBank/DDBJ databases">
        <title>Genome characterization of the sugarcane-associated fungus Trichoderma ghanense CCMA-1212 and their application in lignocelulose bioconversion.</title>
        <authorList>
            <person name="Steindorff A.S."/>
            <person name="Mendes T.D."/>
            <person name="Vilela E.S.D."/>
            <person name="Rodrigues D.S."/>
            <person name="Formighieri E.F."/>
            <person name="Melo I.S."/>
            <person name="Favaro L.C.L."/>
        </authorList>
    </citation>
    <scope>NUCLEOTIDE SEQUENCE [LARGE SCALE GENOMIC DNA]</scope>
    <source>
        <strain evidence="2 3">CCMA-1212</strain>
    </source>
</reference>
<sequence>MSLADPRLSSPFPLAALISRLSVLYRTGMIVLVSRALDSPDSRPLSHQHTKYRRSRLRTESAPAEKPPFFVVGVRSIPEPHRPSPARERGRHLLAESPAGRNAPSENRESLRPGAAAAINIRPVDEDVPAVIDMQSYGLGRGRTTLAGH</sequence>
<accession>A0ABY2HBE7</accession>
<evidence type="ECO:0000313" key="2">
    <source>
        <dbReference type="EMBL" id="TFB05634.1"/>
    </source>
</evidence>
<dbReference type="EMBL" id="PPTA01000002">
    <property type="protein sequence ID" value="TFB05634.1"/>
    <property type="molecule type" value="Genomic_DNA"/>
</dbReference>
<keyword evidence="3" id="KW-1185">Reference proteome</keyword>
<dbReference type="Proteomes" id="UP001642720">
    <property type="component" value="Unassembled WGS sequence"/>
</dbReference>
<feature type="compositionally biased region" description="Basic and acidic residues" evidence="1">
    <location>
        <begin position="78"/>
        <end position="94"/>
    </location>
</feature>
<comment type="caution">
    <text evidence="2">The sequence shown here is derived from an EMBL/GenBank/DDBJ whole genome shotgun (WGS) entry which is preliminary data.</text>
</comment>
<proteinExistence type="predicted"/>
<evidence type="ECO:0000256" key="1">
    <source>
        <dbReference type="SAM" id="MobiDB-lite"/>
    </source>
</evidence>
<gene>
    <name evidence="2" type="ORF">CCMA1212_001643</name>
</gene>